<evidence type="ECO:0000256" key="5">
    <source>
        <dbReference type="ARBA" id="ARBA00022932"/>
    </source>
</evidence>
<evidence type="ECO:0000256" key="3">
    <source>
        <dbReference type="ARBA" id="ARBA00022695"/>
    </source>
</evidence>
<dbReference type="InterPro" id="IPR040982">
    <property type="entry name" value="DNA_pol3_finger"/>
</dbReference>
<accession>A0ABY8PNP8</accession>
<organism evidence="10 11">
    <name type="scientific">Marinitoga aeolica</name>
    <dbReference type="NCBI Taxonomy" id="2809031"/>
    <lineage>
        <taxon>Bacteria</taxon>
        <taxon>Thermotogati</taxon>
        <taxon>Thermotogota</taxon>
        <taxon>Thermotogae</taxon>
        <taxon>Petrotogales</taxon>
        <taxon>Petrotogaceae</taxon>
        <taxon>Marinitoga</taxon>
    </lineage>
</organism>
<feature type="domain" description="Bacterial DNA polymerase III alpha subunit NTPase" evidence="7">
    <location>
        <begin position="174"/>
        <end position="396"/>
    </location>
</feature>
<evidence type="ECO:0000259" key="7">
    <source>
        <dbReference type="Pfam" id="PF07733"/>
    </source>
</evidence>
<dbReference type="EMBL" id="CP069362">
    <property type="protein sequence ID" value="WGS64209.1"/>
    <property type="molecule type" value="Genomic_DNA"/>
</dbReference>
<name>A0ABY8PNP8_9BACT</name>
<evidence type="ECO:0000256" key="6">
    <source>
        <dbReference type="ARBA" id="ARBA00049244"/>
    </source>
</evidence>
<keyword evidence="4" id="KW-0235">DNA replication</keyword>
<evidence type="ECO:0000256" key="1">
    <source>
        <dbReference type="ARBA" id="ARBA00012417"/>
    </source>
</evidence>
<dbReference type="InterPro" id="IPR004805">
    <property type="entry name" value="DnaE2/DnaE/PolC"/>
</dbReference>
<dbReference type="Pfam" id="PF07733">
    <property type="entry name" value="DNA_pol3_alpha"/>
    <property type="match status" value="1"/>
</dbReference>
<comment type="catalytic activity">
    <reaction evidence="6">
        <text>DNA(n) + a 2'-deoxyribonucleoside 5'-triphosphate = DNA(n+1) + diphosphate</text>
        <dbReference type="Rhea" id="RHEA:22508"/>
        <dbReference type="Rhea" id="RHEA-COMP:17339"/>
        <dbReference type="Rhea" id="RHEA-COMP:17340"/>
        <dbReference type="ChEBI" id="CHEBI:33019"/>
        <dbReference type="ChEBI" id="CHEBI:61560"/>
        <dbReference type="ChEBI" id="CHEBI:173112"/>
        <dbReference type="EC" id="2.7.7.7"/>
    </reaction>
</comment>
<protein>
    <recommendedName>
        <fullName evidence="1">DNA-directed DNA polymerase</fullName>
        <ecNumber evidence="1">2.7.7.7</ecNumber>
    </recommendedName>
</protein>
<evidence type="ECO:0000313" key="11">
    <source>
        <dbReference type="Proteomes" id="UP001232493"/>
    </source>
</evidence>
<dbReference type="PANTHER" id="PTHR32294:SF0">
    <property type="entry name" value="DNA POLYMERASE III SUBUNIT ALPHA"/>
    <property type="match status" value="1"/>
</dbReference>
<evidence type="ECO:0000259" key="8">
    <source>
        <dbReference type="Pfam" id="PF14579"/>
    </source>
</evidence>
<proteinExistence type="predicted"/>
<gene>
    <name evidence="10" type="ORF">JRV97_07445</name>
</gene>
<evidence type="ECO:0000256" key="4">
    <source>
        <dbReference type="ARBA" id="ARBA00022705"/>
    </source>
</evidence>
<dbReference type="EC" id="2.7.7.7" evidence="1"/>
<dbReference type="InterPro" id="IPR029460">
    <property type="entry name" value="DNAPol_HHH"/>
</dbReference>
<dbReference type="PANTHER" id="PTHR32294">
    <property type="entry name" value="DNA POLYMERASE III SUBUNIT ALPHA"/>
    <property type="match status" value="1"/>
</dbReference>
<evidence type="ECO:0000313" key="10">
    <source>
        <dbReference type="EMBL" id="WGS64209.1"/>
    </source>
</evidence>
<evidence type="ECO:0000256" key="2">
    <source>
        <dbReference type="ARBA" id="ARBA00022679"/>
    </source>
</evidence>
<reference evidence="10 11" key="1">
    <citation type="submission" date="2021-02" db="EMBL/GenBank/DDBJ databases">
        <title>Characterization of Marinitoga sp. nov. str. BP5-C20A.</title>
        <authorList>
            <person name="Erauso G."/>
            <person name="Postec A."/>
        </authorList>
    </citation>
    <scope>NUCLEOTIDE SEQUENCE [LARGE SCALE GENOMIC DNA]</scope>
    <source>
        <strain evidence="10 11">BP5-C20A</strain>
    </source>
</reference>
<keyword evidence="11" id="KW-1185">Reference proteome</keyword>
<keyword evidence="5" id="KW-0239">DNA-directed DNA polymerase</keyword>
<keyword evidence="2" id="KW-0808">Transferase</keyword>
<dbReference type="InterPro" id="IPR011708">
    <property type="entry name" value="DNA_pol3_alpha_NTPase_dom"/>
</dbReference>
<feature type="domain" description="DNA polymerase III alpha subunit finger" evidence="9">
    <location>
        <begin position="418"/>
        <end position="548"/>
    </location>
</feature>
<dbReference type="NCBIfam" id="TIGR00594">
    <property type="entry name" value="polc"/>
    <property type="match status" value="1"/>
</dbReference>
<evidence type="ECO:0000259" key="9">
    <source>
        <dbReference type="Pfam" id="PF17657"/>
    </source>
</evidence>
<dbReference type="RefSeq" id="WP_280997671.1">
    <property type="nucleotide sequence ID" value="NZ_CP069362.1"/>
</dbReference>
<dbReference type="Pfam" id="PF14579">
    <property type="entry name" value="HHH_6"/>
    <property type="match status" value="1"/>
</dbReference>
<dbReference type="Proteomes" id="UP001232493">
    <property type="component" value="Chromosome"/>
</dbReference>
<sequence>MKILGPVVTSKSIGKSYIQLRDLIPLAKKFHYDGIALFEDHPKSWISFISLCNKYKLKPIILFEKGDRIYVPKNSNDLKKLIKFYNGIEIKFPSIEKDYILKKIVYPTKRFSELTNDIEGDYIKKDYGIENYVDKRLYNYIIKTKFDYKISEFYIGIPKMGGFKKLYETILPLISKLPDNYVERLRSELEVIRKLNVSDYILSVKKIIDIAKKTGSLVGPGRGSAVGSLVAYLLGITLIDPIKYNLYFERFLNVSRQELPDIDIDVESEKRDLIIENLSREFEIAQVRTYVKMKSKSVFKKLKEFLEVDYSNRFKKPIRSPENIHLYKNPQFKDYYILAFYLEGLEIAESVHAAGIILSDKPLKDHIPLDLSRKVSITLWEMDELKEIGIEKFDLLSLDTLSLLKKFDFKYSKYHFQNLNNKKVYEIISKGLTEGIFQLESNLAKKLAKKLKPKNFDELYILLALNRPGPLNSGMFDEYLEGNSKEYLKKLLSETKGVIIFQEQVMYLAQKLGGLTPYESDNFRKAIAKKNVEKIENLKSKFISNAAKIIGINEAKKLYSKIENFAQYAFNKSHSVAYAHLSYWITEIKSLHPEKFYLEYIKYKGFSFELFNEIKLMNINLDIPSINHPIGLTKKNHITLPLRIIKGVGEFAEKRILEDIQKNGKYISFEDFIKRSKNIGITRNIIEQMIKGGTFDIFDKNRRKLFRKISEIEMYASEDSKKILSNVFGENIENNDKKITTSKEDIINFEKEVFGFSISIQSMS</sequence>
<feature type="domain" description="DNA polymerase helix-hairpin-helix motif" evidence="8">
    <location>
        <begin position="634"/>
        <end position="705"/>
    </location>
</feature>
<keyword evidence="3" id="KW-0548">Nucleotidyltransferase</keyword>
<dbReference type="Gene3D" id="1.10.150.870">
    <property type="match status" value="1"/>
</dbReference>
<dbReference type="Pfam" id="PF17657">
    <property type="entry name" value="DNA_pol3_finger"/>
    <property type="match status" value="1"/>
</dbReference>